<keyword evidence="2" id="KW-0812">Transmembrane</keyword>
<reference evidence="5" key="1">
    <citation type="submission" date="2025-08" db="UniProtKB">
        <authorList>
            <consortium name="RefSeq"/>
        </authorList>
    </citation>
    <scope>IDENTIFICATION</scope>
    <source>
        <tissue evidence="5">Whole body</tissue>
    </source>
</reference>
<dbReference type="GeneID" id="113404300"/>
<protein>
    <submittedName>
        <fullName evidence="5">Uncharacterized protein LOC113404300</fullName>
    </submittedName>
</protein>
<feature type="signal peptide" evidence="3">
    <location>
        <begin position="1"/>
        <end position="24"/>
    </location>
</feature>
<feature type="chain" id="PRO_5046845412" evidence="3">
    <location>
        <begin position="25"/>
        <end position="990"/>
    </location>
</feature>
<feature type="compositionally biased region" description="Basic and acidic residues" evidence="1">
    <location>
        <begin position="199"/>
        <end position="209"/>
    </location>
</feature>
<keyword evidence="2" id="KW-1133">Transmembrane helix</keyword>
<feature type="compositionally biased region" description="Polar residues" evidence="1">
    <location>
        <begin position="168"/>
        <end position="178"/>
    </location>
</feature>
<evidence type="ECO:0000256" key="3">
    <source>
        <dbReference type="SAM" id="SignalP"/>
    </source>
</evidence>
<accession>A0ABM4AXZ7</accession>
<proteinExistence type="predicted"/>
<evidence type="ECO:0000256" key="1">
    <source>
        <dbReference type="SAM" id="MobiDB-lite"/>
    </source>
</evidence>
<evidence type="ECO:0000256" key="2">
    <source>
        <dbReference type="SAM" id="Phobius"/>
    </source>
</evidence>
<sequence length="990" mass="109969">MSIKSDSVKLTLLVLINFVIRNNCDVDISENVDEGIKSVDHVTRDETRFDYDEYPNVDRDYEKKLTDTEESKESKDNESVSKEYNERVTTDNTPTTLTEESHGDVEVREEYDAVDGENREEHNDQLRTTYQDVTETATSYSPVSDSNVYRETLLEDFNNLKGFNSQVETTSQATTRSMESVEDTSPVDEDYENSGARNPKTESDKQPVDKRLYEKTRPVPALSKSSTLKSWLEDSWLRPPAGILVPLRPLALNRALGVWNDLAAEGLNVTDIVIVGYDSNGVNWRSRHNLQPTNSNSGERTVSEALSKLLLKYQDVYTDGNNDGTMRALASAAKLVPYDSALFVVTDKGAGDSQRLPLALRALVEKRLKVYTIWTDPTHPSADSELALQDLRNISSHTEGEVLPYSLQIMSEESSSNLASETDLQEWEPMTAPGSRRAKFINQPAIDTFDMLLVRRGSEEAITWGIPVENGVMVLRILIEGDVDHAVLYPPSDAPQIDIHNQTSIQLFSSTSKTVSQNPRDVFLVFPGSTLDFDGLSVLPAKSSSADVSALVGMWHLSVRCVTCNYRLSISARTDLHFYVEIEPRDLLKLRVMGPVASVRESALIDEYGLELAKLPFSYQPAADSDHDKDPMSDILADIPMPSVTSTETYVKILGRDIYGEPFVRVAGPLNHHAEVRMGRSASIKFPESINDLEEAEEINSSIYNGKLQYNDSNLLPFGQATTQAVNQRGSVLTSVQIGLSTRIYGAPRDRLQLYYEVTNFREQSVRFNFEAVGELRFLTGLEPRSQTIASGQTATIIVSLTINQNAQPGARDLITFTAFGLDQVSISTYVYVTNPGETIRDVGAPEMRHNFQGSCLGRQGSDCSEHVWSATIIARDLVGGLLRLTSSPLGLVYDSNFISGARDEVMASYRATCCAPRVIVNAVDAFGNANSYTIDISNYINEAGIAAIALGVILIIVLLVLIIFLTYWCVKRRKESRELPTYTTSRNIN</sequence>
<keyword evidence="3" id="KW-0732">Signal</keyword>
<keyword evidence="2" id="KW-0472">Membrane</keyword>
<organism evidence="4 5">
    <name type="scientific">Vanessa tameamea</name>
    <name type="common">Kamehameha butterfly</name>
    <dbReference type="NCBI Taxonomy" id="334116"/>
    <lineage>
        <taxon>Eukaryota</taxon>
        <taxon>Metazoa</taxon>
        <taxon>Ecdysozoa</taxon>
        <taxon>Arthropoda</taxon>
        <taxon>Hexapoda</taxon>
        <taxon>Insecta</taxon>
        <taxon>Pterygota</taxon>
        <taxon>Neoptera</taxon>
        <taxon>Endopterygota</taxon>
        <taxon>Lepidoptera</taxon>
        <taxon>Glossata</taxon>
        <taxon>Ditrysia</taxon>
        <taxon>Papilionoidea</taxon>
        <taxon>Nymphalidae</taxon>
        <taxon>Nymphalinae</taxon>
        <taxon>Vanessa</taxon>
    </lineage>
</organism>
<name>A0ABM4AXZ7_VANTA</name>
<feature type="transmembrane region" description="Helical" evidence="2">
    <location>
        <begin position="946"/>
        <end position="971"/>
    </location>
</feature>
<feature type="region of interest" description="Disordered" evidence="1">
    <location>
        <begin position="60"/>
        <end position="127"/>
    </location>
</feature>
<gene>
    <name evidence="5" type="primary">LOC113404300</name>
</gene>
<dbReference type="RefSeq" id="XP_064076147.1">
    <property type="nucleotide sequence ID" value="XM_064220077.1"/>
</dbReference>
<feature type="compositionally biased region" description="Basic and acidic residues" evidence="1">
    <location>
        <begin position="99"/>
        <end position="125"/>
    </location>
</feature>
<dbReference type="Proteomes" id="UP001652626">
    <property type="component" value="Chromosome 31"/>
</dbReference>
<keyword evidence="4" id="KW-1185">Reference proteome</keyword>
<feature type="compositionally biased region" description="Acidic residues" evidence="1">
    <location>
        <begin position="180"/>
        <end position="192"/>
    </location>
</feature>
<feature type="region of interest" description="Disordered" evidence="1">
    <location>
        <begin position="168"/>
        <end position="209"/>
    </location>
</feature>
<evidence type="ECO:0000313" key="5">
    <source>
        <dbReference type="RefSeq" id="XP_064076147.1"/>
    </source>
</evidence>
<evidence type="ECO:0000313" key="4">
    <source>
        <dbReference type="Proteomes" id="UP001652626"/>
    </source>
</evidence>
<feature type="compositionally biased region" description="Basic and acidic residues" evidence="1">
    <location>
        <begin position="60"/>
        <end position="89"/>
    </location>
</feature>